<accession>A0A1I5DZ49</accession>
<evidence type="ECO:0000313" key="3">
    <source>
        <dbReference type="Proteomes" id="UP000199564"/>
    </source>
</evidence>
<dbReference type="STRING" id="226506.SAMN04488519_103207"/>
<name>A0A1I5DZ49_9BACT</name>
<organism evidence="2 3">
    <name type="scientific">Algoriphagus ornithinivorans</name>
    <dbReference type="NCBI Taxonomy" id="226506"/>
    <lineage>
        <taxon>Bacteria</taxon>
        <taxon>Pseudomonadati</taxon>
        <taxon>Bacteroidota</taxon>
        <taxon>Cytophagia</taxon>
        <taxon>Cytophagales</taxon>
        <taxon>Cyclobacteriaceae</taxon>
        <taxon>Algoriphagus</taxon>
    </lineage>
</organism>
<evidence type="ECO:0008006" key="4">
    <source>
        <dbReference type="Google" id="ProtNLM"/>
    </source>
</evidence>
<feature type="signal peptide" evidence="1">
    <location>
        <begin position="1"/>
        <end position="23"/>
    </location>
</feature>
<dbReference type="AlphaFoldDB" id="A0A1I5DZ49"/>
<keyword evidence="1" id="KW-0732">Signal</keyword>
<sequence length="252" mass="28873">MKATLRKLLGLVLLIAISPFVNAQDAPLGPLTSVTEFTIKPGHTMQFREGIKAWKECYLKDGGEWTWRMWERQQGEGTVYILATNMPNWAEMDKTDEKGKDCQLLALNLINPHVETATNHITRFMPEISNTNAFGANLIRVSFFKLNQTNGYKMMEVVKEVEGIRKSAGLPIRGYWYNWQTGDPNSPNYHVVTGYKNYAEMDVMQDSVWKSVEDASGKKTRDELQAKFRSSIESTWSYIYKMDEEISHLGNN</sequence>
<protein>
    <recommendedName>
        <fullName evidence="4">NIPSNAP protein</fullName>
    </recommendedName>
</protein>
<feature type="chain" id="PRO_5011504853" description="NIPSNAP protein" evidence="1">
    <location>
        <begin position="24"/>
        <end position="252"/>
    </location>
</feature>
<reference evidence="3" key="1">
    <citation type="submission" date="2016-10" db="EMBL/GenBank/DDBJ databases">
        <authorList>
            <person name="Varghese N."/>
            <person name="Submissions S."/>
        </authorList>
    </citation>
    <scope>NUCLEOTIDE SEQUENCE [LARGE SCALE GENOMIC DNA]</scope>
    <source>
        <strain evidence="3">DSM 15282</strain>
    </source>
</reference>
<dbReference type="Proteomes" id="UP000199564">
    <property type="component" value="Unassembled WGS sequence"/>
</dbReference>
<dbReference type="EMBL" id="FOVW01000003">
    <property type="protein sequence ID" value="SFO04350.1"/>
    <property type="molecule type" value="Genomic_DNA"/>
</dbReference>
<evidence type="ECO:0000313" key="2">
    <source>
        <dbReference type="EMBL" id="SFO04350.1"/>
    </source>
</evidence>
<evidence type="ECO:0000256" key="1">
    <source>
        <dbReference type="SAM" id="SignalP"/>
    </source>
</evidence>
<proteinExistence type="predicted"/>
<gene>
    <name evidence="2" type="ORF">SAMN04488519_103207</name>
</gene>
<dbReference type="RefSeq" id="WP_091651528.1">
    <property type="nucleotide sequence ID" value="NZ_FOVW01000003.1"/>
</dbReference>
<keyword evidence="3" id="KW-1185">Reference proteome</keyword>